<dbReference type="PANTHER" id="PTHR42742">
    <property type="entry name" value="TRANSCRIPTIONAL REPRESSOR MPRA"/>
    <property type="match status" value="1"/>
</dbReference>
<dbReference type="RefSeq" id="WP_188943472.1">
    <property type="nucleotide sequence ID" value="NZ_BMNA01000008.1"/>
</dbReference>
<keyword evidence="1" id="KW-0479">Metal-binding</keyword>
<evidence type="ECO:0000256" key="1">
    <source>
        <dbReference type="ARBA" id="ARBA00022723"/>
    </source>
</evidence>
<comment type="caution">
    <text evidence="3">The sequence shown here is derived from an EMBL/GenBank/DDBJ whole genome shotgun (WGS) entry which is preliminary data.</text>
</comment>
<dbReference type="CDD" id="cd07010">
    <property type="entry name" value="cupin_PMI_type_I_N_bac"/>
    <property type="match status" value="1"/>
</dbReference>
<keyword evidence="3" id="KW-0413">Isomerase</keyword>
<reference evidence="3" key="2">
    <citation type="submission" date="2020-09" db="EMBL/GenBank/DDBJ databases">
        <authorList>
            <person name="Sun Q."/>
            <person name="Zhou Y."/>
        </authorList>
    </citation>
    <scope>NUCLEOTIDE SEQUENCE</scope>
    <source>
        <strain evidence="3">CGMCC 4.7308</strain>
    </source>
</reference>
<evidence type="ECO:0000313" key="4">
    <source>
        <dbReference type="Proteomes" id="UP000655208"/>
    </source>
</evidence>
<dbReference type="SUPFAM" id="SSF51182">
    <property type="entry name" value="RmlC-like cupins"/>
    <property type="match status" value="1"/>
</dbReference>
<dbReference type="InterPro" id="IPR011051">
    <property type="entry name" value="RmlC_Cupin_sf"/>
</dbReference>
<proteinExistence type="predicted"/>
<dbReference type="GO" id="GO:0046872">
    <property type="term" value="F:metal ion binding"/>
    <property type="evidence" value="ECO:0007669"/>
    <property type="project" value="UniProtKB-KW"/>
</dbReference>
<dbReference type="Gene3D" id="2.60.120.10">
    <property type="entry name" value="Jelly Rolls"/>
    <property type="match status" value="2"/>
</dbReference>
<protein>
    <submittedName>
        <fullName evidence="3">Phosphomannose isomerase</fullName>
    </submittedName>
</protein>
<evidence type="ECO:0000256" key="2">
    <source>
        <dbReference type="ARBA" id="ARBA00022833"/>
    </source>
</evidence>
<keyword evidence="4" id="KW-1185">Reference proteome</keyword>
<reference evidence="3" key="1">
    <citation type="journal article" date="2014" name="Int. J. Syst. Evol. Microbiol.">
        <title>Complete genome sequence of Corynebacterium casei LMG S-19264T (=DSM 44701T), isolated from a smear-ripened cheese.</title>
        <authorList>
            <consortium name="US DOE Joint Genome Institute (JGI-PGF)"/>
            <person name="Walter F."/>
            <person name="Albersmeier A."/>
            <person name="Kalinowski J."/>
            <person name="Ruckert C."/>
        </authorList>
    </citation>
    <scope>NUCLEOTIDE SEQUENCE</scope>
    <source>
        <strain evidence="3">CGMCC 4.7308</strain>
    </source>
</reference>
<dbReference type="PANTHER" id="PTHR42742:SF3">
    <property type="entry name" value="FRUCTOKINASE"/>
    <property type="match status" value="1"/>
</dbReference>
<dbReference type="InterPro" id="IPR014710">
    <property type="entry name" value="RmlC-like_jellyroll"/>
</dbReference>
<sequence>MNQVPVVLPPNVIDHFYAGGGNIERLRGFTSPTPADGVLRRPEEWLAATTHRFGEDGLGLSRLPDGRLLRDAVAADPQSWLGVPADAAAALPAGDTGLLVKLLDAGQRLPVHVHPDRAFARSHLDCPYGKTESWFVLGTTGEEPSVWLGFTEDVEPDELQRRVDAQDSAWMLSRMHRVRVRPGDGILLPAGTVHAIGEGVFVAELQEPSDWSILLEWSVTTATLDESHLGLGFPRVMGAVNHRAMSADQVAALVVHTDPDTVADTPVPLLPAAADPFFRLQLCAPDGGALPSVDAGFAVVVVLAGAGRLTGSDGPVDVAAGQVLAVPHAFGDWTVSGEVRLLACRPGAGWPETLSTQDGPR</sequence>
<dbReference type="EMBL" id="BMNA01000008">
    <property type="protein sequence ID" value="GGM10856.1"/>
    <property type="molecule type" value="Genomic_DNA"/>
</dbReference>
<evidence type="ECO:0000313" key="3">
    <source>
        <dbReference type="EMBL" id="GGM10856.1"/>
    </source>
</evidence>
<organism evidence="3 4">
    <name type="scientific">Nakamurella endophytica</name>
    <dbReference type="NCBI Taxonomy" id="1748367"/>
    <lineage>
        <taxon>Bacteria</taxon>
        <taxon>Bacillati</taxon>
        <taxon>Actinomycetota</taxon>
        <taxon>Actinomycetes</taxon>
        <taxon>Nakamurellales</taxon>
        <taxon>Nakamurellaceae</taxon>
        <taxon>Nakamurella</taxon>
    </lineage>
</organism>
<accession>A0A917WKL8</accession>
<name>A0A917WKL8_9ACTN</name>
<dbReference type="InterPro" id="IPR051804">
    <property type="entry name" value="Carb_Metab_Reg_Kinase/Isom"/>
</dbReference>
<dbReference type="Proteomes" id="UP000655208">
    <property type="component" value="Unassembled WGS sequence"/>
</dbReference>
<gene>
    <name evidence="3" type="ORF">GCM10011594_33480</name>
</gene>
<keyword evidence="2" id="KW-0862">Zinc</keyword>
<dbReference type="GO" id="GO:0016853">
    <property type="term" value="F:isomerase activity"/>
    <property type="evidence" value="ECO:0007669"/>
    <property type="project" value="UniProtKB-KW"/>
</dbReference>
<dbReference type="AlphaFoldDB" id="A0A917WKL8"/>